<evidence type="ECO:0000313" key="5">
    <source>
        <dbReference type="EMBL" id="KAF2721268.1"/>
    </source>
</evidence>
<evidence type="ECO:0000256" key="3">
    <source>
        <dbReference type="SAM" id="Phobius"/>
    </source>
</evidence>
<dbReference type="PANTHER" id="PTHR15231:SF1">
    <property type="entry name" value="PHOSPHATIDYLINOSITOL N-ACETYLGLUCOSAMINYLTRANSFERASE SUBUNIT H"/>
    <property type="match status" value="1"/>
</dbReference>
<evidence type="ECO:0000256" key="1">
    <source>
        <dbReference type="ARBA" id="ARBA00004687"/>
    </source>
</evidence>
<dbReference type="GO" id="GO:0000506">
    <property type="term" value="C:glycosylphosphatidylinositol-N-acetylglucosaminyltransferase (GPI-GnT) complex"/>
    <property type="evidence" value="ECO:0007669"/>
    <property type="project" value="InterPro"/>
</dbReference>
<evidence type="ECO:0000256" key="2">
    <source>
        <dbReference type="ARBA" id="ARBA00009610"/>
    </source>
</evidence>
<sequence length="207" mass="23469">MLSINRPTPTTVLYTVSTRSPTDTWPSRFSSYLLIFVRILAGLFAISLAWSEYVLQLGIRAIGRSLATTEPGRFIPTPILLHFQAQHALLRLAIIVAIFYFSTQKFYQEESLLVLRGLGVQTTTQSSNYLSRGSSAMRFIPTSSIQDIFIHEAFKGFEVRFYLAIVVEGEAELRVVFPNILPRREMLETVWRGTRACLYEPTKSPQG</sequence>
<protein>
    <recommendedName>
        <fullName evidence="4">Phosphatidylinositol N-acetylglucosaminyltransferase subunit H conserved domain-containing protein</fullName>
    </recommendedName>
</protein>
<dbReference type="Pfam" id="PF10181">
    <property type="entry name" value="PIG-H"/>
    <property type="match status" value="1"/>
</dbReference>
<dbReference type="PANTHER" id="PTHR15231">
    <property type="entry name" value="PHOSPHATIDYLINOSITOL N-ACETYLGLUCOSAMINYLTRANSFERASE SUBUNIT H"/>
    <property type="match status" value="1"/>
</dbReference>
<reference evidence="5" key="1">
    <citation type="journal article" date="2020" name="Stud. Mycol.">
        <title>101 Dothideomycetes genomes: a test case for predicting lifestyles and emergence of pathogens.</title>
        <authorList>
            <person name="Haridas S."/>
            <person name="Albert R."/>
            <person name="Binder M."/>
            <person name="Bloem J."/>
            <person name="Labutti K."/>
            <person name="Salamov A."/>
            <person name="Andreopoulos B."/>
            <person name="Baker S."/>
            <person name="Barry K."/>
            <person name="Bills G."/>
            <person name="Bluhm B."/>
            <person name="Cannon C."/>
            <person name="Castanera R."/>
            <person name="Culley D."/>
            <person name="Daum C."/>
            <person name="Ezra D."/>
            <person name="Gonzalez J."/>
            <person name="Henrissat B."/>
            <person name="Kuo A."/>
            <person name="Liang C."/>
            <person name="Lipzen A."/>
            <person name="Lutzoni F."/>
            <person name="Magnuson J."/>
            <person name="Mondo S."/>
            <person name="Nolan M."/>
            <person name="Ohm R."/>
            <person name="Pangilinan J."/>
            <person name="Park H.-J."/>
            <person name="Ramirez L."/>
            <person name="Alfaro M."/>
            <person name="Sun H."/>
            <person name="Tritt A."/>
            <person name="Yoshinaga Y."/>
            <person name="Zwiers L.-H."/>
            <person name="Turgeon B."/>
            <person name="Goodwin S."/>
            <person name="Spatafora J."/>
            <person name="Crous P."/>
            <person name="Grigoriev I."/>
        </authorList>
    </citation>
    <scope>NUCLEOTIDE SEQUENCE</scope>
    <source>
        <strain evidence="5">CBS 116435</strain>
    </source>
</reference>
<comment type="pathway">
    <text evidence="1">Glycolipid biosynthesis; glycosylphosphatidylinositol-anchor biosynthesis.</text>
</comment>
<dbReference type="OrthoDB" id="6256716at2759"/>
<keyword evidence="6" id="KW-1185">Reference proteome</keyword>
<feature type="transmembrane region" description="Helical" evidence="3">
    <location>
        <begin position="29"/>
        <end position="50"/>
    </location>
</feature>
<dbReference type="Proteomes" id="UP000799441">
    <property type="component" value="Unassembled WGS sequence"/>
</dbReference>
<proteinExistence type="inferred from homology"/>
<dbReference type="InterPro" id="IPR044215">
    <property type="entry name" value="PIG-H"/>
</dbReference>
<evidence type="ECO:0000259" key="4">
    <source>
        <dbReference type="Pfam" id="PF10181"/>
    </source>
</evidence>
<comment type="caution">
    <text evidence="5">The sequence shown here is derived from an EMBL/GenBank/DDBJ whole genome shotgun (WGS) entry which is preliminary data.</text>
</comment>
<dbReference type="EMBL" id="MU003792">
    <property type="protein sequence ID" value="KAF2721268.1"/>
    <property type="molecule type" value="Genomic_DNA"/>
</dbReference>
<dbReference type="AlphaFoldDB" id="A0A9P4Q8P3"/>
<accession>A0A9P4Q8P3</accession>
<evidence type="ECO:0000313" key="6">
    <source>
        <dbReference type="Proteomes" id="UP000799441"/>
    </source>
</evidence>
<feature type="domain" description="Phosphatidylinositol N-acetylglucosaminyltransferase subunit H conserved" evidence="4">
    <location>
        <begin position="111"/>
        <end position="178"/>
    </location>
</feature>
<keyword evidence="3" id="KW-1133">Transmembrane helix</keyword>
<dbReference type="GO" id="GO:0006506">
    <property type="term" value="P:GPI anchor biosynthetic process"/>
    <property type="evidence" value="ECO:0007669"/>
    <property type="project" value="InterPro"/>
</dbReference>
<name>A0A9P4Q8P3_9PEZI</name>
<comment type="similarity">
    <text evidence="2">Belongs to the PIGH family.</text>
</comment>
<dbReference type="InterPro" id="IPR019328">
    <property type="entry name" value="PIGH-H_dom"/>
</dbReference>
<keyword evidence="3" id="KW-0472">Membrane</keyword>
<gene>
    <name evidence="5" type="ORF">K431DRAFT_224604</name>
</gene>
<keyword evidence="3" id="KW-0812">Transmembrane</keyword>
<organism evidence="5 6">
    <name type="scientific">Polychaeton citri CBS 116435</name>
    <dbReference type="NCBI Taxonomy" id="1314669"/>
    <lineage>
        <taxon>Eukaryota</taxon>
        <taxon>Fungi</taxon>
        <taxon>Dikarya</taxon>
        <taxon>Ascomycota</taxon>
        <taxon>Pezizomycotina</taxon>
        <taxon>Dothideomycetes</taxon>
        <taxon>Dothideomycetidae</taxon>
        <taxon>Capnodiales</taxon>
        <taxon>Capnodiaceae</taxon>
        <taxon>Polychaeton</taxon>
    </lineage>
</organism>